<dbReference type="RefSeq" id="XP_037145072.1">
    <property type="nucleotide sequence ID" value="XM_037289177.1"/>
</dbReference>
<dbReference type="GO" id="GO:0061817">
    <property type="term" value="P:endoplasmic reticulum-plasma membrane tethering"/>
    <property type="evidence" value="ECO:0007669"/>
    <property type="project" value="TreeGrafter"/>
</dbReference>
<evidence type="ECO:0000256" key="5">
    <source>
        <dbReference type="ARBA" id="ARBA00023136"/>
    </source>
</evidence>
<dbReference type="EMBL" id="CP058608">
    <property type="protein sequence ID" value="QLG73345.1"/>
    <property type="molecule type" value="Genomic_DNA"/>
</dbReference>
<dbReference type="Proteomes" id="UP000509704">
    <property type="component" value="Chromosome 5"/>
</dbReference>
<feature type="transmembrane region" description="Helical" evidence="7">
    <location>
        <begin position="231"/>
        <end position="251"/>
    </location>
</feature>
<reference evidence="9 10" key="1">
    <citation type="submission" date="2020-07" db="EMBL/GenBank/DDBJ databases">
        <title>The yeast mating-type switching endonuclease HO is a domesticated member of an unorthodox homing genetic element family.</title>
        <authorList>
            <person name="Coughlan A.Y."/>
            <person name="Lombardi L."/>
            <person name="Braun-Galleani S."/>
            <person name="Martos A.R."/>
            <person name="Galeote V."/>
            <person name="Bigey F."/>
            <person name="Dequin S."/>
            <person name="Byrne K.P."/>
            <person name="Wolfe K.H."/>
        </authorList>
    </citation>
    <scope>NUCLEOTIDE SEQUENCE [LARGE SCALE GENOMIC DNA]</scope>
    <source>
        <strain evidence="9 10">NRRL Y-6702</strain>
    </source>
</reference>
<feature type="region of interest" description="Disordered" evidence="6">
    <location>
        <begin position="154"/>
        <end position="207"/>
    </location>
</feature>
<comment type="similarity">
    <text evidence="2">Belongs to the VAMP-associated protein (VAP) (TC 9.B.17) family.</text>
</comment>
<evidence type="ECO:0000256" key="6">
    <source>
        <dbReference type="SAM" id="MobiDB-lite"/>
    </source>
</evidence>
<keyword evidence="5 7" id="KW-0472">Membrane</keyword>
<dbReference type="PANTHER" id="PTHR10809">
    <property type="entry name" value="VESICLE-ASSOCIATED MEMBRANE PROTEIN-ASSOCIATED PROTEIN"/>
    <property type="match status" value="1"/>
</dbReference>
<dbReference type="OrthoDB" id="264603at2759"/>
<dbReference type="GO" id="GO:0033149">
    <property type="term" value="F:FFAT motif binding"/>
    <property type="evidence" value="ECO:0007669"/>
    <property type="project" value="TreeGrafter"/>
</dbReference>
<dbReference type="GO" id="GO:0005789">
    <property type="term" value="C:endoplasmic reticulum membrane"/>
    <property type="evidence" value="ECO:0007669"/>
    <property type="project" value="InterPro"/>
</dbReference>
<evidence type="ECO:0000313" key="10">
    <source>
        <dbReference type="Proteomes" id="UP000509704"/>
    </source>
</evidence>
<evidence type="ECO:0000313" key="9">
    <source>
        <dbReference type="EMBL" id="QLG73345.1"/>
    </source>
</evidence>
<feature type="domain" description="MSP" evidence="8">
    <location>
        <begin position="3"/>
        <end position="126"/>
    </location>
</feature>
<dbReference type="Pfam" id="PF00635">
    <property type="entry name" value="Motile_Sperm"/>
    <property type="match status" value="1"/>
</dbReference>
<evidence type="ECO:0000256" key="1">
    <source>
        <dbReference type="ARBA" id="ARBA00004211"/>
    </source>
</evidence>
<dbReference type="InterPro" id="IPR000535">
    <property type="entry name" value="MSP_dom"/>
</dbReference>
<dbReference type="PIRSF" id="PIRSF019693">
    <property type="entry name" value="VAMP-associated"/>
    <property type="match status" value="1"/>
</dbReference>
<evidence type="ECO:0000256" key="4">
    <source>
        <dbReference type="ARBA" id="ARBA00022989"/>
    </source>
</evidence>
<organism evidence="9 10">
    <name type="scientific">Zygotorulaspora mrakii</name>
    <name type="common">Zygosaccharomyces mrakii</name>
    <dbReference type="NCBI Taxonomy" id="42260"/>
    <lineage>
        <taxon>Eukaryota</taxon>
        <taxon>Fungi</taxon>
        <taxon>Dikarya</taxon>
        <taxon>Ascomycota</taxon>
        <taxon>Saccharomycotina</taxon>
        <taxon>Saccharomycetes</taxon>
        <taxon>Saccharomycetales</taxon>
        <taxon>Saccharomycetaceae</taxon>
        <taxon>Zygotorulaspora</taxon>
    </lineage>
</organism>
<dbReference type="PROSITE" id="PS50202">
    <property type="entry name" value="MSP"/>
    <property type="match status" value="1"/>
</dbReference>
<feature type="compositionally biased region" description="Basic and acidic residues" evidence="6">
    <location>
        <begin position="163"/>
        <end position="173"/>
    </location>
</feature>
<keyword evidence="10" id="KW-1185">Reference proteome</keyword>
<dbReference type="GeneID" id="59237087"/>
<dbReference type="InterPro" id="IPR016763">
    <property type="entry name" value="VAP"/>
</dbReference>
<dbReference type="InterPro" id="IPR013783">
    <property type="entry name" value="Ig-like_fold"/>
</dbReference>
<evidence type="ECO:0000259" key="8">
    <source>
        <dbReference type="PROSITE" id="PS50202"/>
    </source>
</evidence>
<evidence type="ECO:0000256" key="2">
    <source>
        <dbReference type="ARBA" id="ARBA00008932"/>
    </source>
</evidence>
<sequence>MTLVDISPDVLEYKPPFTAQSTEYVTIANNSQEQIAFKVKTTAPKFYCVRPNAALLGPGESVQVHVILLGLGKEPEADFKCRDKFLVITLPAPYDLGSEPVANAWPRLETEFKQQAVSKKIKVRYQLDSKPQNEIATPTEKEHQQAIPAQVHEDVQTEVQPQHLEEQTEKSLKGQESSSPADSVPPVTAKSETTSNPAVNSENKIRNSDISDAKITAASTKKEPLSAQEGSLNSSALIMIAIIALVLGWLYY</sequence>
<dbReference type="KEGG" id="zmk:HG535_0E04290"/>
<dbReference type="AlphaFoldDB" id="A0A7H9B3W3"/>
<dbReference type="InterPro" id="IPR008962">
    <property type="entry name" value="PapD-like_sf"/>
</dbReference>
<keyword evidence="3 7" id="KW-0812">Transmembrane</keyword>
<evidence type="ECO:0000256" key="7">
    <source>
        <dbReference type="SAM" id="Phobius"/>
    </source>
</evidence>
<dbReference type="Gene3D" id="2.60.40.10">
    <property type="entry name" value="Immunoglobulins"/>
    <property type="match status" value="1"/>
</dbReference>
<keyword evidence="4 7" id="KW-1133">Transmembrane helix</keyword>
<protein>
    <recommendedName>
        <fullName evidence="8">MSP domain-containing protein</fullName>
    </recommendedName>
</protein>
<dbReference type="SUPFAM" id="SSF49354">
    <property type="entry name" value="PapD-like"/>
    <property type="match status" value="1"/>
</dbReference>
<comment type="subcellular location">
    <subcellularLocation>
        <location evidence="1">Membrane</location>
        <topology evidence="1">Single-pass type IV membrane protein</topology>
    </subcellularLocation>
</comment>
<gene>
    <name evidence="9" type="ORF">HG535_0E04290</name>
</gene>
<dbReference type="GO" id="GO:0090158">
    <property type="term" value="P:endoplasmic reticulum membrane organization"/>
    <property type="evidence" value="ECO:0007669"/>
    <property type="project" value="TreeGrafter"/>
</dbReference>
<feature type="compositionally biased region" description="Polar residues" evidence="6">
    <location>
        <begin position="190"/>
        <end position="202"/>
    </location>
</feature>
<evidence type="ECO:0000256" key="3">
    <source>
        <dbReference type="ARBA" id="ARBA00022692"/>
    </source>
</evidence>
<dbReference type="PANTHER" id="PTHR10809:SF6">
    <property type="entry name" value="AT11025P-RELATED"/>
    <property type="match status" value="1"/>
</dbReference>
<proteinExistence type="inferred from homology"/>
<accession>A0A7H9B3W3</accession>
<name>A0A7H9B3W3_ZYGMR</name>
<dbReference type="GO" id="GO:0005886">
    <property type="term" value="C:plasma membrane"/>
    <property type="evidence" value="ECO:0007669"/>
    <property type="project" value="TreeGrafter"/>
</dbReference>